<sequence length="526" mass="55086">MTFYRNLKIAVKLALLGAVLLAATMIVGLEGWRALSNTHALQIESAQTLSQYAQAADTARVAQVEFKKQVQEWKDLLLRGADPAAFAKYRGAFGKESDTTHAALLRLKDQLSALGANVDGVDNAIATHASLQDSYLDALKNYDAADPNTAHVVDGLVKGIDRAPTTAIDGIVAAVMQQAQESNERTREAAERAYTIASVLLLTVVTASLGVGAFAVWFLSRSITVPVRQAVGVAQAVAAGDLRADVEVVSQDETGQLLLALNDMNHRLRHIVSEIREGAHTISTATQEIAAGNLDLSARTEQQAASLEETAASMQHFTDSVQRNAANAREATALAQTAAQAAREGGTVMSDAVRTMGQINESSRRIVDIIAVVEAIAAQTNILALNAAVEAARAGTQGRGFAVVASEVRSLAQRSADAAHEIKTLIRESAATIDAGTQLIHHASHTMNGVVESAGSVTRIVESIATASVDQATGIAEVNDAVTQMDQVTQSNAALVEQAAAAADAVQSKASGLVQSVSFFRLGAAA</sequence>
<dbReference type="SUPFAM" id="SSF58104">
    <property type="entry name" value="Methyl-accepting chemotaxis protein (MCP) signaling domain"/>
    <property type="match status" value="1"/>
</dbReference>
<dbReference type="FunFam" id="1.10.287.950:FF:000001">
    <property type="entry name" value="Methyl-accepting chemotaxis sensory transducer"/>
    <property type="match status" value="1"/>
</dbReference>
<evidence type="ECO:0000256" key="1">
    <source>
        <dbReference type="ARBA" id="ARBA00004370"/>
    </source>
</evidence>
<dbReference type="Pfam" id="PF00015">
    <property type="entry name" value="MCPsignal"/>
    <property type="match status" value="1"/>
</dbReference>
<evidence type="ECO:0000256" key="4">
    <source>
        <dbReference type="PROSITE-ProRule" id="PRU00284"/>
    </source>
</evidence>
<dbReference type="InterPro" id="IPR004089">
    <property type="entry name" value="MCPsignal_dom"/>
</dbReference>
<dbReference type="SMART" id="SM00304">
    <property type="entry name" value="HAMP"/>
    <property type="match status" value="2"/>
</dbReference>
<evidence type="ECO:0000256" key="5">
    <source>
        <dbReference type="SAM" id="Phobius"/>
    </source>
</evidence>
<dbReference type="GO" id="GO:0007165">
    <property type="term" value="P:signal transduction"/>
    <property type="evidence" value="ECO:0007669"/>
    <property type="project" value="UniProtKB-KW"/>
</dbReference>
<feature type="domain" description="HAMP" evidence="7">
    <location>
        <begin position="221"/>
        <end position="273"/>
    </location>
</feature>
<keyword evidence="5" id="KW-0472">Membrane</keyword>
<evidence type="ECO:0000259" key="7">
    <source>
        <dbReference type="PROSITE" id="PS50885"/>
    </source>
</evidence>
<dbReference type="Proteomes" id="UP000078116">
    <property type="component" value="Unassembled WGS sequence"/>
</dbReference>
<feature type="transmembrane region" description="Helical" evidence="5">
    <location>
        <begin position="193"/>
        <end position="219"/>
    </location>
</feature>
<evidence type="ECO:0000256" key="2">
    <source>
        <dbReference type="ARBA" id="ARBA00022481"/>
    </source>
</evidence>
<keyword evidence="5" id="KW-0812">Transmembrane</keyword>
<name>A0A1A9NCK2_9BURK</name>
<feature type="domain" description="Methyl-accepting transducer" evidence="6">
    <location>
        <begin position="278"/>
        <end position="507"/>
    </location>
</feature>
<dbReference type="PROSITE" id="PS50885">
    <property type="entry name" value="HAMP"/>
    <property type="match status" value="1"/>
</dbReference>
<dbReference type="PRINTS" id="PR00260">
    <property type="entry name" value="CHEMTRNSDUCR"/>
</dbReference>
<evidence type="ECO:0000313" key="8">
    <source>
        <dbReference type="EMBL" id="OAJ58730.1"/>
    </source>
</evidence>
<gene>
    <name evidence="8" type="ORF">A6V36_29665</name>
    <name evidence="9" type="ORF">A6V37_20050</name>
</gene>
<evidence type="ECO:0000259" key="6">
    <source>
        <dbReference type="PROSITE" id="PS50111"/>
    </source>
</evidence>
<evidence type="ECO:0000256" key="3">
    <source>
        <dbReference type="ARBA" id="ARBA00029447"/>
    </source>
</evidence>
<evidence type="ECO:0000313" key="9">
    <source>
        <dbReference type="EMBL" id="OAJ63627.1"/>
    </source>
</evidence>
<keyword evidence="2" id="KW-0488">Methylation</keyword>
<dbReference type="GO" id="GO:0006935">
    <property type="term" value="P:chemotaxis"/>
    <property type="evidence" value="ECO:0007669"/>
    <property type="project" value="InterPro"/>
</dbReference>
<accession>A0A1A9NCK2</accession>
<dbReference type="InterPro" id="IPR051310">
    <property type="entry name" value="MCP_chemotaxis"/>
</dbReference>
<dbReference type="EMBL" id="LXJZ01000173">
    <property type="protein sequence ID" value="OAJ58730.1"/>
    <property type="molecule type" value="Genomic_DNA"/>
</dbReference>
<dbReference type="InterPro" id="IPR003660">
    <property type="entry name" value="HAMP_dom"/>
</dbReference>
<comment type="similarity">
    <text evidence="3">Belongs to the methyl-accepting chemotaxis (MCP) protein family.</text>
</comment>
<dbReference type="OrthoDB" id="1884279at2"/>
<dbReference type="Gene3D" id="1.10.287.950">
    <property type="entry name" value="Methyl-accepting chemotaxis protein"/>
    <property type="match status" value="1"/>
</dbReference>
<dbReference type="STRING" id="1462993.A6V36_29665"/>
<keyword evidence="10" id="KW-1185">Reference proteome</keyword>
<dbReference type="Pfam" id="PF00672">
    <property type="entry name" value="HAMP"/>
    <property type="match status" value="1"/>
</dbReference>
<reference evidence="10 11" key="1">
    <citation type="submission" date="2016-04" db="EMBL/GenBank/DDBJ databases">
        <title>Reclassification of Paraburkholderia panaciterrae (Farh et al. 2015) Dobritsa &amp; Samadpour 2016 as a later homotypic synonym of Paraburkholderia ginsengiterrae (Farh et al. 2015) Dobritsa &amp; Samadpour 2016.</title>
        <authorList>
            <person name="Dobritsa A.P."/>
            <person name="Kutumbaka K."/>
            <person name="Samadpour M."/>
        </authorList>
    </citation>
    <scope>NUCLEOTIDE SEQUENCE [LARGE SCALE GENOMIC DNA]</scope>
    <source>
        <strain evidence="9 11">DCY85</strain>
        <strain evidence="8 10">DCY85-1</strain>
    </source>
</reference>
<dbReference type="GO" id="GO:0005886">
    <property type="term" value="C:plasma membrane"/>
    <property type="evidence" value="ECO:0007669"/>
    <property type="project" value="TreeGrafter"/>
</dbReference>
<keyword evidence="5" id="KW-1133">Transmembrane helix</keyword>
<dbReference type="SMART" id="SM00283">
    <property type="entry name" value="MA"/>
    <property type="match status" value="1"/>
</dbReference>
<dbReference type="PANTHER" id="PTHR43531:SF14">
    <property type="entry name" value="METHYL-ACCEPTING CHEMOTAXIS PROTEIN I-RELATED"/>
    <property type="match status" value="1"/>
</dbReference>
<dbReference type="GO" id="GO:0004888">
    <property type="term" value="F:transmembrane signaling receptor activity"/>
    <property type="evidence" value="ECO:0007669"/>
    <property type="project" value="InterPro"/>
</dbReference>
<proteinExistence type="inferred from homology"/>
<evidence type="ECO:0000313" key="11">
    <source>
        <dbReference type="Proteomes" id="UP000078116"/>
    </source>
</evidence>
<organism evidence="9 11">
    <name type="scientific">Paraburkholderia ginsengiterrae</name>
    <dbReference type="NCBI Taxonomy" id="1462993"/>
    <lineage>
        <taxon>Bacteria</taxon>
        <taxon>Pseudomonadati</taxon>
        <taxon>Pseudomonadota</taxon>
        <taxon>Betaproteobacteria</taxon>
        <taxon>Burkholderiales</taxon>
        <taxon>Burkholderiaceae</taxon>
        <taxon>Paraburkholderia</taxon>
    </lineage>
</organism>
<evidence type="ECO:0000313" key="10">
    <source>
        <dbReference type="Proteomes" id="UP000077961"/>
    </source>
</evidence>
<comment type="caution">
    <text evidence="9">The sequence shown here is derived from an EMBL/GenBank/DDBJ whole genome shotgun (WGS) entry which is preliminary data.</text>
</comment>
<dbReference type="EMBL" id="LXKA01000121">
    <property type="protein sequence ID" value="OAJ63627.1"/>
    <property type="molecule type" value="Genomic_DNA"/>
</dbReference>
<keyword evidence="4" id="KW-0807">Transducer</keyword>
<protein>
    <submittedName>
        <fullName evidence="9">Chemotaxis protein</fullName>
    </submittedName>
</protein>
<dbReference type="Proteomes" id="UP000077961">
    <property type="component" value="Unassembled WGS sequence"/>
</dbReference>
<dbReference type="AlphaFoldDB" id="A0A1A9NCK2"/>
<comment type="subcellular location">
    <subcellularLocation>
        <location evidence="1">Membrane</location>
    </subcellularLocation>
</comment>
<dbReference type="PANTHER" id="PTHR43531">
    <property type="entry name" value="PROTEIN ICFG"/>
    <property type="match status" value="1"/>
</dbReference>
<dbReference type="InterPro" id="IPR004090">
    <property type="entry name" value="Chemotax_Me-accpt_rcpt"/>
</dbReference>
<dbReference type="PROSITE" id="PS50111">
    <property type="entry name" value="CHEMOTAXIS_TRANSDUC_2"/>
    <property type="match status" value="1"/>
</dbReference>
<dbReference type="RefSeq" id="WP_064268122.1">
    <property type="nucleotide sequence ID" value="NZ_LXJZ01000173.1"/>
</dbReference>